<sequence>MNSVKLINNDKLTQIPIPSTTNISSISISTFKSNSDLLNNLLKSMLVLNLVLLDKFNKRSNLSLILIDLKSYLDNLIDNYSNIDININLIINKFLNSMNLVFKNSIFFKIQNLNLIYENYFQNLSSVSSISSLINLDFNLIINKILCCSESLSDFKYFNGIFNELDIINHDFEKLKNYYLINSFNKKILNNDNNLIIHDQFNNENLLIVQSKTFMDFHLKRWKSLNLLDRHIFKNN</sequence>
<evidence type="ECO:0000313" key="2">
    <source>
        <dbReference type="Proteomes" id="UP000697127"/>
    </source>
</evidence>
<comment type="caution">
    <text evidence="1">The sequence shown here is derived from an EMBL/GenBank/DDBJ whole genome shotgun (WGS) entry which is preliminary data.</text>
</comment>
<keyword evidence="2" id="KW-1185">Reference proteome</keyword>
<proteinExistence type="predicted"/>
<evidence type="ECO:0000313" key="1">
    <source>
        <dbReference type="EMBL" id="KAG0687512.1"/>
    </source>
</evidence>
<dbReference type="EMBL" id="PUHW01000251">
    <property type="protein sequence ID" value="KAG0687512.1"/>
    <property type="molecule type" value="Genomic_DNA"/>
</dbReference>
<name>A0A9P7BCZ6_9ASCO</name>
<dbReference type="Proteomes" id="UP000697127">
    <property type="component" value="Unassembled WGS sequence"/>
</dbReference>
<accession>A0A9P7BCZ6</accession>
<reference evidence="1" key="1">
    <citation type="submission" date="2020-11" db="EMBL/GenBank/DDBJ databases">
        <title>Kefir isolates.</title>
        <authorList>
            <person name="Marcisauskas S."/>
            <person name="Kim Y."/>
            <person name="Blasche S."/>
        </authorList>
    </citation>
    <scope>NUCLEOTIDE SEQUENCE</scope>
    <source>
        <strain evidence="1">Olga-1</strain>
    </source>
</reference>
<protein>
    <submittedName>
        <fullName evidence="1">Uncharacterized protein</fullName>
    </submittedName>
</protein>
<organism evidence="1 2">
    <name type="scientific">Pichia californica</name>
    <dbReference type="NCBI Taxonomy" id="460514"/>
    <lineage>
        <taxon>Eukaryota</taxon>
        <taxon>Fungi</taxon>
        <taxon>Dikarya</taxon>
        <taxon>Ascomycota</taxon>
        <taxon>Saccharomycotina</taxon>
        <taxon>Pichiomycetes</taxon>
        <taxon>Pichiales</taxon>
        <taxon>Pichiaceae</taxon>
        <taxon>Pichia</taxon>
    </lineage>
</organism>
<gene>
    <name evidence="1" type="ORF">C6P40_002262</name>
</gene>
<dbReference type="AlphaFoldDB" id="A0A9P7BCZ6"/>